<protein>
    <submittedName>
        <fullName evidence="2">Uncharacterized protein</fullName>
    </submittedName>
</protein>
<organism evidence="2 3">
    <name type="scientific">Tetracentron sinense</name>
    <name type="common">Spur-leaf</name>
    <dbReference type="NCBI Taxonomy" id="13715"/>
    <lineage>
        <taxon>Eukaryota</taxon>
        <taxon>Viridiplantae</taxon>
        <taxon>Streptophyta</taxon>
        <taxon>Embryophyta</taxon>
        <taxon>Tracheophyta</taxon>
        <taxon>Spermatophyta</taxon>
        <taxon>Magnoliopsida</taxon>
        <taxon>Trochodendrales</taxon>
        <taxon>Trochodendraceae</taxon>
        <taxon>Tetracentron</taxon>
    </lineage>
</organism>
<feature type="chain" id="PRO_5032732523" evidence="1">
    <location>
        <begin position="30"/>
        <end position="86"/>
    </location>
</feature>
<dbReference type="Proteomes" id="UP000655225">
    <property type="component" value="Unassembled WGS sequence"/>
</dbReference>
<evidence type="ECO:0000313" key="2">
    <source>
        <dbReference type="EMBL" id="KAF8377140.1"/>
    </source>
</evidence>
<name>A0A835CYT1_TETSI</name>
<reference evidence="2 3" key="1">
    <citation type="submission" date="2020-04" db="EMBL/GenBank/DDBJ databases">
        <title>Plant Genome Project.</title>
        <authorList>
            <person name="Zhang R.-G."/>
        </authorList>
    </citation>
    <scope>NUCLEOTIDE SEQUENCE [LARGE SCALE GENOMIC DNA]</scope>
    <source>
        <strain evidence="2">YNK0</strain>
        <tissue evidence="2">Leaf</tissue>
    </source>
</reference>
<sequence>MAFSKASHVMVMAIFVATLFLWSFEVATAGFQEAIPIPEWKLGRQVLGVPIDKDYAGQPGYIPYYPRGGVGRGGFSSQPYPTYPPP</sequence>
<dbReference type="AlphaFoldDB" id="A0A835CYT1"/>
<comment type="caution">
    <text evidence="2">The sequence shown here is derived from an EMBL/GenBank/DDBJ whole genome shotgun (WGS) entry which is preliminary data.</text>
</comment>
<dbReference type="OrthoDB" id="8063676at2759"/>
<gene>
    <name evidence="2" type="ORF">HHK36_030513</name>
</gene>
<accession>A0A835CYT1</accession>
<evidence type="ECO:0000256" key="1">
    <source>
        <dbReference type="SAM" id="SignalP"/>
    </source>
</evidence>
<dbReference type="EMBL" id="JABCRI010000024">
    <property type="protein sequence ID" value="KAF8377140.1"/>
    <property type="molecule type" value="Genomic_DNA"/>
</dbReference>
<keyword evidence="3" id="KW-1185">Reference proteome</keyword>
<proteinExistence type="predicted"/>
<feature type="signal peptide" evidence="1">
    <location>
        <begin position="1"/>
        <end position="29"/>
    </location>
</feature>
<evidence type="ECO:0000313" key="3">
    <source>
        <dbReference type="Proteomes" id="UP000655225"/>
    </source>
</evidence>
<keyword evidence="1" id="KW-0732">Signal</keyword>